<feature type="domain" description="tRNA (adenine(58)-N(1))-methyltransferase catalytic subunit TRM61 C-terminal" evidence="5">
    <location>
        <begin position="70"/>
        <end position="216"/>
    </location>
</feature>
<comment type="caution">
    <text evidence="6">The sequence shown here is derived from an EMBL/GenBank/DDBJ whole genome shotgun (WGS) entry which is preliminary data.</text>
</comment>
<dbReference type="GO" id="GO:0031515">
    <property type="term" value="C:tRNA (m1A) methyltransferase complex"/>
    <property type="evidence" value="ECO:0007669"/>
    <property type="project" value="InterPro"/>
</dbReference>
<evidence type="ECO:0000256" key="4">
    <source>
        <dbReference type="ARBA" id="ARBA00022694"/>
    </source>
</evidence>
<dbReference type="PANTHER" id="PTHR12133">
    <property type="entry name" value="TRNA (ADENINE(58)-N(1))-METHYLTRANSFERASE"/>
    <property type="match status" value="1"/>
</dbReference>
<dbReference type="AlphaFoldDB" id="A0A151AJS0"/>
<keyword evidence="4" id="KW-0819">tRNA processing</keyword>
<dbReference type="Pfam" id="PF08704">
    <property type="entry name" value="GCD14"/>
    <property type="match status" value="1"/>
</dbReference>
<keyword evidence="3" id="KW-0949">S-adenosyl-L-methionine</keyword>
<dbReference type="Proteomes" id="UP000075321">
    <property type="component" value="Unassembled WGS sequence"/>
</dbReference>
<dbReference type="PROSITE" id="PS51620">
    <property type="entry name" value="SAM_TRM61"/>
    <property type="match status" value="1"/>
</dbReference>
<dbReference type="GO" id="GO:0160107">
    <property type="term" value="F:tRNA (adenine(58)-N1)-methyltransferase activity"/>
    <property type="evidence" value="ECO:0007669"/>
    <property type="project" value="InterPro"/>
</dbReference>
<dbReference type="GO" id="GO:0043827">
    <property type="term" value="F:tRNA (adenine(57)-N1)/(adenine(58)-N1)-methyltransferase activity"/>
    <property type="evidence" value="ECO:0007669"/>
    <property type="project" value="UniProtKB-EC"/>
</dbReference>
<protein>
    <submittedName>
        <fullName evidence="6">tRNA (Adenine(57)-N(1)/adenine(58)-N(1))-methyltransferase TrmI</fullName>
        <ecNumber evidence="6">2.1.1.219</ecNumber>
    </submittedName>
</protein>
<organism evidence="6 7">
    <name type="scientific">Halalkalicoccus paucihalophilus</name>
    <dbReference type="NCBI Taxonomy" id="1008153"/>
    <lineage>
        <taxon>Archaea</taxon>
        <taxon>Methanobacteriati</taxon>
        <taxon>Methanobacteriota</taxon>
        <taxon>Stenosarchaea group</taxon>
        <taxon>Halobacteria</taxon>
        <taxon>Halobacteriales</taxon>
        <taxon>Halococcaceae</taxon>
        <taxon>Halalkalicoccus</taxon>
    </lineage>
</organism>
<dbReference type="PATRIC" id="fig|1008153.3.peg.328"/>
<dbReference type="InterPro" id="IPR014816">
    <property type="entry name" value="tRNA_MeTrfase_Gcd14"/>
</dbReference>
<dbReference type="GO" id="GO:0030488">
    <property type="term" value="P:tRNA methylation"/>
    <property type="evidence" value="ECO:0007669"/>
    <property type="project" value="InterPro"/>
</dbReference>
<reference evidence="6 7" key="1">
    <citation type="submission" date="2016-02" db="EMBL/GenBank/DDBJ databases">
        <title>Genome sequence of Halalkalicoccus paucihalophilus DSM 24557.</title>
        <authorList>
            <person name="Poehlein A."/>
            <person name="Daniel R."/>
        </authorList>
    </citation>
    <scope>NUCLEOTIDE SEQUENCE [LARGE SCALE GENOMIC DNA]</scope>
    <source>
        <strain evidence="6 7">DSM 24557</strain>
    </source>
</reference>
<gene>
    <name evidence="6" type="primary">trmI</name>
    <name evidence="6" type="ORF">HAPAU_03250</name>
</gene>
<accession>A0A151AJS0</accession>
<dbReference type="EMBL" id="LTAZ01000001">
    <property type="protein sequence ID" value="KYH27657.1"/>
    <property type="molecule type" value="Genomic_DNA"/>
</dbReference>
<dbReference type="EC" id="2.1.1.219" evidence="6"/>
<proteinExistence type="predicted"/>
<evidence type="ECO:0000256" key="2">
    <source>
        <dbReference type="ARBA" id="ARBA00022679"/>
    </source>
</evidence>
<dbReference type="Gene3D" id="3.40.50.150">
    <property type="entry name" value="Vaccinia Virus protein VP39"/>
    <property type="match status" value="1"/>
</dbReference>
<dbReference type="RefSeq" id="WP_066378696.1">
    <property type="nucleotide sequence ID" value="NZ_LTAZ01000001.1"/>
</dbReference>
<evidence type="ECO:0000313" key="7">
    <source>
        <dbReference type="Proteomes" id="UP000075321"/>
    </source>
</evidence>
<sequence length="237" mass="25424">MILLTHGDREYLREPGEELQTDLGVVEIPADAGPGDVLETHLGEEFRVRRLRGPDLFNHFERTGAPMLPRDIGLVIGETGIAGGDRVLDAGTGTGVLAAYMGRVGAEVVTYERNPEFAEIARKNVALGGVAENVTVRTGDLTDDVGELSGFDVLTLDTEDAPDVVARADELLVPGGFLAVYSPFVEATREVVDVAREGLSDVRAVETIQRELDVDERGTRPSTGPVGHSGYLVFARN</sequence>
<dbReference type="CDD" id="cd02440">
    <property type="entry name" value="AdoMet_MTases"/>
    <property type="match status" value="1"/>
</dbReference>
<keyword evidence="1 6" id="KW-0489">Methyltransferase</keyword>
<dbReference type="OrthoDB" id="30774at2157"/>
<evidence type="ECO:0000256" key="1">
    <source>
        <dbReference type="ARBA" id="ARBA00022603"/>
    </source>
</evidence>
<dbReference type="InterPro" id="IPR029063">
    <property type="entry name" value="SAM-dependent_MTases_sf"/>
</dbReference>
<dbReference type="PANTHER" id="PTHR12133:SF1">
    <property type="entry name" value="TRNA (ADENINE(58)-N(1))-METHYLTRANSFERASE, MITOCHONDRIAL"/>
    <property type="match status" value="1"/>
</dbReference>
<evidence type="ECO:0000256" key="3">
    <source>
        <dbReference type="ARBA" id="ARBA00022691"/>
    </source>
</evidence>
<dbReference type="InterPro" id="IPR049470">
    <property type="entry name" value="TRM61_C"/>
</dbReference>
<dbReference type="SUPFAM" id="SSF53335">
    <property type="entry name" value="S-adenosyl-L-methionine-dependent methyltransferases"/>
    <property type="match status" value="1"/>
</dbReference>
<name>A0A151AJS0_9EURY</name>
<evidence type="ECO:0000259" key="5">
    <source>
        <dbReference type="Pfam" id="PF08704"/>
    </source>
</evidence>
<keyword evidence="2 6" id="KW-0808">Transferase</keyword>
<keyword evidence="7" id="KW-1185">Reference proteome</keyword>
<evidence type="ECO:0000313" key="6">
    <source>
        <dbReference type="EMBL" id="KYH27657.1"/>
    </source>
</evidence>